<feature type="non-terminal residue" evidence="2">
    <location>
        <position position="1"/>
    </location>
</feature>
<evidence type="ECO:0000313" key="3">
    <source>
        <dbReference type="Proteomes" id="UP000018936"/>
    </source>
</evidence>
<organism evidence="2 3">
    <name type="scientific">Ophiophagus hannah</name>
    <name type="common">King cobra</name>
    <name type="synonym">Naja hannah</name>
    <dbReference type="NCBI Taxonomy" id="8665"/>
    <lineage>
        <taxon>Eukaryota</taxon>
        <taxon>Metazoa</taxon>
        <taxon>Chordata</taxon>
        <taxon>Craniata</taxon>
        <taxon>Vertebrata</taxon>
        <taxon>Euteleostomi</taxon>
        <taxon>Lepidosauria</taxon>
        <taxon>Squamata</taxon>
        <taxon>Bifurcata</taxon>
        <taxon>Unidentata</taxon>
        <taxon>Episquamata</taxon>
        <taxon>Toxicofera</taxon>
        <taxon>Serpentes</taxon>
        <taxon>Colubroidea</taxon>
        <taxon>Elapidae</taxon>
        <taxon>Elapinae</taxon>
        <taxon>Ophiophagus</taxon>
    </lineage>
</organism>
<sequence>MLASRHWQQWARRINMQVELIPGTIILFILFLVTLWAFRFHQARGRLPPGPRPWLFLRNLLQKDALPLYKNYQK</sequence>
<keyword evidence="3" id="KW-1185">Reference proteome</keyword>
<evidence type="ECO:0000313" key="2">
    <source>
        <dbReference type="EMBL" id="ETE58077.1"/>
    </source>
</evidence>
<keyword evidence="1" id="KW-1133">Transmembrane helix</keyword>
<gene>
    <name evidence="2" type="primary">cyp2m1</name>
    <name evidence="2" type="ORF">L345_16204</name>
</gene>
<keyword evidence="1" id="KW-0812">Transmembrane</keyword>
<keyword evidence="1" id="KW-0472">Membrane</keyword>
<dbReference type="EMBL" id="AZIM01007257">
    <property type="protein sequence ID" value="ETE58077.1"/>
    <property type="molecule type" value="Genomic_DNA"/>
</dbReference>
<comment type="caution">
    <text evidence="2">The sequence shown here is derived from an EMBL/GenBank/DDBJ whole genome shotgun (WGS) entry which is preliminary data.</text>
</comment>
<dbReference type="Proteomes" id="UP000018936">
    <property type="component" value="Unassembled WGS sequence"/>
</dbReference>
<feature type="transmembrane region" description="Helical" evidence="1">
    <location>
        <begin position="20"/>
        <end position="38"/>
    </location>
</feature>
<name>V8N951_OPHHA</name>
<protein>
    <submittedName>
        <fullName evidence="2">Cytochrome protein</fullName>
    </submittedName>
</protein>
<evidence type="ECO:0000256" key="1">
    <source>
        <dbReference type="SAM" id="Phobius"/>
    </source>
</evidence>
<accession>V8N951</accession>
<proteinExistence type="predicted"/>
<dbReference type="AlphaFoldDB" id="V8N951"/>
<reference evidence="2 3" key="1">
    <citation type="journal article" date="2013" name="Proc. Natl. Acad. Sci. U.S.A.">
        <title>The king cobra genome reveals dynamic gene evolution and adaptation in the snake venom system.</title>
        <authorList>
            <person name="Vonk F.J."/>
            <person name="Casewell N.R."/>
            <person name="Henkel C.V."/>
            <person name="Heimberg A.M."/>
            <person name="Jansen H.J."/>
            <person name="McCleary R.J."/>
            <person name="Kerkkamp H.M."/>
            <person name="Vos R.A."/>
            <person name="Guerreiro I."/>
            <person name="Calvete J.J."/>
            <person name="Wuster W."/>
            <person name="Woods A.E."/>
            <person name="Logan J.M."/>
            <person name="Harrison R.A."/>
            <person name="Castoe T.A."/>
            <person name="de Koning A.P."/>
            <person name="Pollock D.D."/>
            <person name="Yandell M."/>
            <person name="Calderon D."/>
            <person name="Renjifo C."/>
            <person name="Currier R.B."/>
            <person name="Salgado D."/>
            <person name="Pla D."/>
            <person name="Sanz L."/>
            <person name="Hyder A.S."/>
            <person name="Ribeiro J.M."/>
            <person name="Arntzen J.W."/>
            <person name="van den Thillart G.E."/>
            <person name="Boetzer M."/>
            <person name="Pirovano W."/>
            <person name="Dirks R.P."/>
            <person name="Spaink H.P."/>
            <person name="Duboule D."/>
            <person name="McGlinn E."/>
            <person name="Kini R.M."/>
            <person name="Richardson M.K."/>
        </authorList>
    </citation>
    <scope>NUCLEOTIDE SEQUENCE</scope>
    <source>
        <tissue evidence="2">Blood</tissue>
    </source>
</reference>
<feature type="non-terminal residue" evidence="2">
    <location>
        <position position="74"/>
    </location>
</feature>